<reference evidence="2 3" key="1">
    <citation type="submission" date="2024-12" db="EMBL/GenBank/DDBJ databases">
        <title>The unique morphological basis and parallel evolutionary history of personate flowers in Penstemon.</title>
        <authorList>
            <person name="Depatie T.H."/>
            <person name="Wessinger C.A."/>
        </authorList>
    </citation>
    <scope>NUCLEOTIDE SEQUENCE [LARGE SCALE GENOMIC DNA]</scope>
    <source>
        <strain evidence="2">WTNN_2</strain>
        <tissue evidence="2">Leaf</tissue>
    </source>
</reference>
<dbReference type="EMBL" id="JBJXBP010000004">
    <property type="protein sequence ID" value="KAL3833320.1"/>
    <property type="molecule type" value="Genomic_DNA"/>
</dbReference>
<keyword evidence="3" id="KW-1185">Reference proteome</keyword>
<feature type="transmembrane region" description="Helical" evidence="1">
    <location>
        <begin position="12"/>
        <end position="29"/>
    </location>
</feature>
<keyword evidence="1" id="KW-1133">Transmembrane helix</keyword>
<accession>A0ABD3T9U9</accession>
<dbReference type="AlphaFoldDB" id="A0ABD3T9U9"/>
<dbReference type="Proteomes" id="UP001634393">
    <property type="component" value="Unassembled WGS sequence"/>
</dbReference>
<proteinExistence type="predicted"/>
<keyword evidence="1" id="KW-0472">Membrane</keyword>
<comment type="caution">
    <text evidence="2">The sequence shown here is derived from an EMBL/GenBank/DDBJ whole genome shotgun (WGS) entry which is preliminary data.</text>
</comment>
<gene>
    <name evidence="2" type="ORF">ACJIZ3_008056</name>
</gene>
<organism evidence="2 3">
    <name type="scientific">Penstemon smallii</name>
    <dbReference type="NCBI Taxonomy" id="265156"/>
    <lineage>
        <taxon>Eukaryota</taxon>
        <taxon>Viridiplantae</taxon>
        <taxon>Streptophyta</taxon>
        <taxon>Embryophyta</taxon>
        <taxon>Tracheophyta</taxon>
        <taxon>Spermatophyta</taxon>
        <taxon>Magnoliopsida</taxon>
        <taxon>eudicotyledons</taxon>
        <taxon>Gunneridae</taxon>
        <taxon>Pentapetalae</taxon>
        <taxon>asterids</taxon>
        <taxon>lamiids</taxon>
        <taxon>Lamiales</taxon>
        <taxon>Plantaginaceae</taxon>
        <taxon>Cheloneae</taxon>
        <taxon>Penstemon</taxon>
    </lineage>
</organism>
<name>A0ABD3T9U9_9LAMI</name>
<protein>
    <submittedName>
        <fullName evidence="2">Uncharacterized protein</fullName>
    </submittedName>
</protein>
<evidence type="ECO:0000313" key="2">
    <source>
        <dbReference type="EMBL" id="KAL3833320.1"/>
    </source>
</evidence>
<evidence type="ECO:0000256" key="1">
    <source>
        <dbReference type="SAM" id="Phobius"/>
    </source>
</evidence>
<sequence length="59" mass="6891">MAPLFPLPTFPTYASLCLCMAYRFVYGLLRRLCLHRRLYRLQKLRRHTPSPSFLSCGTG</sequence>
<keyword evidence="1" id="KW-0812">Transmembrane</keyword>
<evidence type="ECO:0000313" key="3">
    <source>
        <dbReference type="Proteomes" id="UP001634393"/>
    </source>
</evidence>